<reference evidence="1 2" key="1">
    <citation type="submission" date="2017-06" db="EMBL/GenBank/DDBJ databases">
        <title>Complete Genome Sequence of the Soil Carbazole-Degrading Bacterium Nocardioides aromaticivorans IC177.</title>
        <authorList>
            <person name="Vejarano F."/>
            <person name="Suzuki-Minakuchi C."/>
            <person name="Ohtsubo Y."/>
            <person name="Tsuda M."/>
            <person name="Okada K."/>
            <person name="Nojiri H."/>
        </authorList>
    </citation>
    <scope>NUCLEOTIDE SEQUENCE [LARGE SCALE GENOMIC DNA]</scope>
    <source>
        <strain evidence="1 2">IC177</strain>
    </source>
</reference>
<dbReference type="RefSeq" id="WP_207009765.1">
    <property type="nucleotide sequence ID" value="NZ_CP022295.1"/>
</dbReference>
<sequence length="74" mass="7774">MTAINPCQRCGRDAGSDNPPVSSCHHCPPVACGDCGEPDDRTCSCWVSLEGMALADIKGLLARADLSLDTKENP</sequence>
<evidence type="ECO:0000313" key="1">
    <source>
        <dbReference type="EMBL" id="QSR25538.1"/>
    </source>
</evidence>
<name>A0ABX7PIK0_9ACTN</name>
<protein>
    <submittedName>
        <fullName evidence="1">Uncharacterized protein</fullName>
    </submittedName>
</protein>
<dbReference type="Proteomes" id="UP000662818">
    <property type="component" value="Chromosome"/>
</dbReference>
<organism evidence="1 2">
    <name type="scientific">Nocardioides aromaticivorans</name>
    <dbReference type="NCBI Taxonomy" id="200618"/>
    <lineage>
        <taxon>Bacteria</taxon>
        <taxon>Bacillati</taxon>
        <taxon>Actinomycetota</taxon>
        <taxon>Actinomycetes</taxon>
        <taxon>Propionibacteriales</taxon>
        <taxon>Nocardioidaceae</taxon>
        <taxon>Nocardioides</taxon>
    </lineage>
</organism>
<gene>
    <name evidence="1" type="ORF">CFH99_07870</name>
</gene>
<proteinExistence type="predicted"/>
<accession>A0ABX7PIK0</accession>
<dbReference type="EMBL" id="CP022295">
    <property type="protein sequence ID" value="QSR25538.1"/>
    <property type="molecule type" value="Genomic_DNA"/>
</dbReference>
<keyword evidence="2" id="KW-1185">Reference proteome</keyword>
<evidence type="ECO:0000313" key="2">
    <source>
        <dbReference type="Proteomes" id="UP000662818"/>
    </source>
</evidence>